<evidence type="ECO:0000313" key="10">
    <source>
        <dbReference type="Proteomes" id="UP000077275"/>
    </source>
</evidence>
<comment type="caution">
    <text evidence="9">The sequence shown here is derived from an EMBL/GenBank/DDBJ whole genome shotgun (WGS) entry which is preliminary data.</text>
</comment>
<dbReference type="PANTHER" id="PTHR11142:SF0">
    <property type="entry name" value="TRNA PSEUDOURIDINE SYNTHASE-LIKE 1"/>
    <property type="match status" value="1"/>
</dbReference>
<name>A0A166CXS4_9EURY</name>
<gene>
    <name evidence="4 9" type="primary">truA</name>
    <name evidence="9" type="ORF">MBCUT_17780</name>
</gene>
<comment type="function">
    <text evidence="4">Formation of pseudouridine at positions 38, 39 and 40 in the anticodon stem and loop of transfer RNAs.</text>
</comment>
<dbReference type="EC" id="5.4.99.12" evidence="4"/>
<dbReference type="PIRSF" id="PIRSF001430">
    <property type="entry name" value="tRNA_psdUrid_synth"/>
    <property type="match status" value="1"/>
</dbReference>
<accession>A0A166CXS4</accession>
<comment type="caution">
    <text evidence="4">Lacks conserved residue(s) required for the propagation of feature annotation.</text>
</comment>
<dbReference type="InterPro" id="IPR020095">
    <property type="entry name" value="PsdUridine_synth_TruA_C"/>
</dbReference>
<dbReference type="HAMAP" id="MF_00171">
    <property type="entry name" value="TruA"/>
    <property type="match status" value="1"/>
</dbReference>
<dbReference type="Pfam" id="PF01416">
    <property type="entry name" value="PseudoU_synth_1"/>
    <property type="match status" value="1"/>
</dbReference>
<keyword evidence="3 4" id="KW-0413">Isomerase</keyword>
<dbReference type="PATRIC" id="fig|47311.3.peg.1932"/>
<dbReference type="InterPro" id="IPR020103">
    <property type="entry name" value="PsdUridine_synth_cat_dom_sf"/>
</dbReference>
<dbReference type="Gene3D" id="3.30.70.580">
    <property type="entry name" value="Pseudouridine synthase I, catalytic domain, N-terminal subdomain"/>
    <property type="match status" value="1"/>
</dbReference>
<organism evidence="9 10">
    <name type="scientific">Methanobrevibacter cuticularis</name>
    <dbReference type="NCBI Taxonomy" id="47311"/>
    <lineage>
        <taxon>Archaea</taxon>
        <taxon>Methanobacteriati</taxon>
        <taxon>Methanobacteriota</taxon>
        <taxon>Methanomada group</taxon>
        <taxon>Methanobacteria</taxon>
        <taxon>Methanobacteriales</taxon>
        <taxon>Methanobacteriaceae</taxon>
        <taxon>Methanobrevibacter</taxon>
    </lineage>
</organism>
<dbReference type="RefSeq" id="WP_067260315.1">
    <property type="nucleotide sequence ID" value="NZ_LWMW01000136.1"/>
</dbReference>
<dbReference type="GO" id="GO:0160147">
    <property type="term" value="F:tRNA pseudouridine(38-40) synthase activity"/>
    <property type="evidence" value="ECO:0007669"/>
    <property type="project" value="UniProtKB-EC"/>
</dbReference>
<dbReference type="Gene3D" id="3.30.70.660">
    <property type="entry name" value="Pseudouridine synthase I, catalytic domain, C-terminal subdomain"/>
    <property type="match status" value="1"/>
</dbReference>
<dbReference type="InterPro" id="IPR020097">
    <property type="entry name" value="PsdUridine_synth_TruA_a/b_dom"/>
</dbReference>
<proteinExistence type="inferred from homology"/>
<comment type="similarity">
    <text evidence="1 4 7">Belongs to the tRNA pseudouridine synthase TruA family.</text>
</comment>
<evidence type="ECO:0000256" key="2">
    <source>
        <dbReference type="ARBA" id="ARBA00022694"/>
    </source>
</evidence>
<evidence type="ECO:0000256" key="3">
    <source>
        <dbReference type="ARBA" id="ARBA00023235"/>
    </source>
</evidence>
<evidence type="ECO:0000256" key="6">
    <source>
        <dbReference type="PIRSR" id="PIRSR001430-2"/>
    </source>
</evidence>
<feature type="active site" description="Nucleophile" evidence="4 5">
    <location>
        <position position="56"/>
    </location>
</feature>
<evidence type="ECO:0000256" key="7">
    <source>
        <dbReference type="RuleBase" id="RU003792"/>
    </source>
</evidence>
<dbReference type="GO" id="GO:0031119">
    <property type="term" value="P:tRNA pseudouridine synthesis"/>
    <property type="evidence" value="ECO:0007669"/>
    <property type="project" value="UniProtKB-UniRule"/>
</dbReference>
<evidence type="ECO:0000313" key="9">
    <source>
        <dbReference type="EMBL" id="KZX14976.1"/>
    </source>
</evidence>
<dbReference type="Proteomes" id="UP000077275">
    <property type="component" value="Unassembled WGS sequence"/>
</dbReference>
<comment type="catalytic activity">
    <reaction evidence="4 7">
        <text>uridine(38/39/40) in tRNA = pseudouridine(38/39/40) in tRNA</text>
        <dbReference type="Rhea" id="RHEA:22376"/>
        <dbReference type="Rhea" id="RHEA-COMP:10085"/>
        <dbReference type="Rhea" id="RHEA-COMP:10087"/>
        <dbReference type="ChEBI" id="CHEBI:65314"/>
        <dbReference type="ChEBI" id="CHEBI:65315"/>
        <dbReference type="EC" id="5.4.99.12"/>
    </reaction>
</comment>
<feature type="domain" description="Pseudouridine synthase I TruA alpha/beta" evidence="8">
    <location>
        <begin position="128"/>
        <end position="257"/>
    </location>
</feature>
<feature type="binding site" evidence="4 6">
    <location>
        <position position="109"/>
    </location>
    <ligand>
        <name>substrate</name>
    </ligand>
</feature>
<evidence type="ECO:0000259" key="8">
    <source>
        <dbReference type="Pfam" id="PF01416"/>
    </source>
</evidence>
<evidence type="ECO:0000256" key="5">
    <source>
        <dbReference type="PIRSR" id="PIRSR001430-1"/>
    </source>
</evidence>
<evidence type="ECO:0000256" key="4">
    <source>
        <dbReference type="HAMAP-Rule" id="MF_00171"/>
    </source>
</evidence>
<dbReference type="AlphaFoldDB" id="A0A166CXS4"/>
<dbReference type="NCBIfam" id="TIGR00071">
    <property type="entry name" value="hisT_truA"/>
    <property type="match status" value="1"/>
</dbReference>
<sequence length="308" mass="36445">MKKVALKIGYIGTNFYGFQRQPNLRTVEGEIIYVLKKLGYIEDLESSKFGIAGRTDRGVHSLGNVISFMSEKDILINQINHKLPDDIQILAKAPVRYGFKPRYAIRRYYRYMLFEEDLDIKAMKELTKVFVGEHDFTNFSKRDQKTPIRTIDEINLIVPNESTSFDPSLVLEDSNHSKTKEEIDIQNFNDFSHTPIFIDFYGESFLWNMIRKIMRIFYSVGKGKMKVGEVEKFFNPNEKFNIKTLSSENLILMDTQYHNINFKYDEYACEGFRRILIQNLLKYRMEFSIENQMLNIMNNINREYLSRK</sequence>
<dbReference type="OrthoDB" id="25720at2157"/>
<dbReference type="SUPFAM" id="SSF55120">
    <property type="entry name" value="Pseudouridine synthase"/>
    <property type="match status" value="1"/>
</dbReference>
<protein>
    <recommendedName>
        <fullName evidence="4">tRNA pseudouridine synthase A</fullName>
        <ecNumber evidence="4">5.4.99.12</ecNumber>
    </recommendedName>
    <alternativeName>
        <fullName evidence="4">tRNA pseudouridine(38-40) synthase</fullName>
    </alternativeName>
    <alternativeName>
        <fullName evidence="4">tRNA pseudouridylate synthase I</fullName>
    </alternativeName>
    <alternativeName>
        <fullName evidence="4">tRNA-uridine isomerase I</fullName>
    </alternativeName>
</protein>
<dbReference type="InterPro" id="IPR001406">
    <property type="entry name" value="PsdUridine_synth_TruA"/>
</dbReference>
<dbReference type="InterPro" id="IPR020094">
    <property type="entry name" value="TruA/RsuA/RluB/E/F_N"/>
</dbReference>
<keyword evidence="2 4" id="KW-0819">tRNA processing</keyword>
<keyword evidence="10" id="KW-1185">Reference proteome</keyword>
<dbReference type="EMBL" id="LWMW01000136">
    <property type="protein sequence ID" value="KZX14976.1"/>
    <property type="molecule type" value="Genomic_DNA"/>
</dbReference>
<dbReference type="STRING" id="47311.MBCUT_17780"/>
<dbReference type="GO" id="GO:0003723">
    <property type="term" value="F:RNA binding"/>
    <property type="evidence" value="ECO:0007669"/>
    <property type="project" value="InterPro"/>
</dbReference>
<evidence type="ECO:0000256" key="1">
    <source>
        <dbReference type="ARBA" id="ARBA00009375"/>
    </source>
</evidence>
<dbReference type="PANTHER" id="PTHR11142">
    <property type="entry name" value="PSEUDOURIDYLATE SYNTHASE"/>
    <property type="match status" value="1"/>
</dbReference>
<reference evidence="9 10" key="1">
    <citation type="submission" date="2016-04" db="EMBL/GenBank/DDBJ databases">
        <title>Genome sequence of Methanobrevibacter cuticularis DSM 11139.</title>
        <authorList>
            <person name="Poehlein A."/>
            <person name="Seedorf H."/>
            <person name="Daniel R."/>
        </authorList>
    </citation>
    <scope>NUCLEOTIDE SEQUENCE [LARGE SCALE GENOMIC DNA]</scope>
    <source>
        <strain evidence="9 10">DSM 11139</strain>
    </source>
</reference>